<feature type="non-terminal residue" evidence="1">
    <location>
        <position position="1"/>
    </location>
</feature>
<accession>A0A930DN14</accession>
<comment type="caution">
    <text evidence="1">The sequence shown here is derived from an EMBL/GenBank/DDBJ whole genome shotgun (WGS) entry which is preliminary data.</text>
</comment>
<gene>
    <name evidence="1" type="ORF">HXM93_05120</name>
</gene>
<dbReference type="EMBL" id="JABZRD010000286">
    <property type="protein sequence ID" value="MBF1283898.1"/>
    <property type="molecule type" value="Genomic_DNA"/>
</dbReference>
<sequence length="92" mass="10613">VLIEEIRELEGRSYYTGFNKEYIRFYIPVQKNNSIYEGTSLSETASITENGFLRKEGVREKDKQGRVEIGQIYPVLAIKAMEESLLGEFLSE</sequence>
<protein>
    <submittedName>
        <fullName evidence="1">tRNA (N(6)-L-threonylcarbamoyladenosine(37)-C(2))-methylthiotransferase MtaB</fullName>
    </submittedName>
</protein>
<organism evidence="1 2">
    <name type="scientific">Oribacterium parvum</name>
    <dbReference type="NCBI Taxonomy" id="1501329"/>
    <lineage>
        <taxon>Bacteria</taxon>
        <taxon>Bacillati</taxon>
        <taxon>Bacillota</taxon>
        <taxon>Clostridia</taxon>
        <taxon>Lachnospirales</taxon>
        <taxon>Lachnospiraceae</taxon>
        <taxon>Oribacterium</taxon>
    </lineage>
</organism>
<evidence type="ECO:0000313" key="2">
    <source>
        <dbReference type="Proteomes" id="UP000709351"/>
    </source>
</evidence>
<dbReference type="AlphaFoldDB" id="A0A930DN14"/>
<reference evidence="1" key="1">
    <citation type="submission" date="2020-04" db="EMBL/GenBank/DDBJ databases">
        <title>Deep metagenomics examines the oral microbiome during advanced dental caries in children, revealing novel taxa and co-occurrences with host molecules.</title>
        <authorList>
            <person name="Baker J.L."/>
            <person name="Morton J.T."/>
            <person name="Dinis M."/>
            <person name="Alvarez R."/>
            <person name="Tran N.C."/>
            <person name="Knight R."/>
            <person name="Edlund A."/>
        </authorList>
    </citation>
    <scope>NUCLEOTIDE SEQUENCE</scope>
    <source>
        <strain evidence="1">JCVI_24_bin.2</strain>
    </source>
</reference>
<proteinExistence type="predicted"/>
<name>A0A930DN14_9FIRM</name>
<evidence type="ECO:0000313" key="1">
    <source>
        <dbReference type="EMBL" id="MBF1283898.1"/>
    </source>
</evidence>
<dbReference type="Proteomes" id="UP000709351">
    <property type="component" value="Unassembled WGS sequence"/>
</dbReference>